<dbReference type="Pfam" id="PF00986">
    <property type="entry name" value="DNA_gyraseB_C"/>
    <property type="match status" value="1"/>
</dbReference>
<evidence type="ECO:0000313" key="13">
    <source>
        <dbReference type="EMBL" id="GAA4333151.1"/>
    </source>
</evidence>
<keyword evidence="8 11" id="KW-0799">Topoisomerase</keyword>
<dbReference type="InterPro" id="IPR011557">
    <property type="entry name" value="GyrB"/>
</dbReference>
<dbReference type="InterPro" id="IPR018522">
    <property type="entry name" value="TopoIIA_CS"/>
</dbReference>
<dbReference type="SMART" id="SM00433">
    <property type="entry name" value="TOP2c"/>
    <property type="match status" value="1"/>
</dbReference>
<dbReference type="SMART" id="SM00387">
    <property type="entry name" value="HATPase_c"/>
    <property type="match status" value="1"/>
</dbReference>
<evidence type="ECO:0000256" key="11">
    <source>
        <dbReference type="HAMAP-Rule" id="MF_01898"/>
    </source>
</evidence>
<keyword evidence="10 11" id="KW-0413">Isomerase</keyword>
<comment type="miscellaneous">
    <text evidence="11">Few gyrases are as efficient as E.coli at forming negative supercoils. Not all organisms have 2 type II topoisomerases; in organisms with a single type II topoisomerase this enzyme also has to decatenate newly replicated chromosomes.</text>
</comment>
<dbReference type="SUPFAM" id="SSF55874">
    <property type="entry name" value="ATPase domain of HSP90 chaperone/DNA topoisomerase II/histidine kinase"/>
    <property type="match status" value="1"/>
</dbReference>
<dbReference type="CDD" id="cd00822">
    <property type="entry name" value="TopoII_Trans_DNA_gyrase"/>
    <property type="match status" value="1"/>
</dbReference>
<comment type="cofactor">
    <cofactor evidence="11">
        <name>Mg(2+)</name>
        <dbReference type="ChEBI" id="CHEBI:18420"/>
    </cofactor>
    <cofactor evidence="11">
        <name>Mn(2+)</name>
        <dbReference type="ChEBI" id="CHEBI:29035"/>
    </cofactor>
    <cofactor evidence="11">
        <name>Ca(2+)</name>
        <dbReference type="ChEBI" id="CHEBI:29108"/>
    </cofactor>
    <text evidence="11">Binds two Mg(2+) per subunit. The magnesium ions form salt bridges with both the protein and the DNA. Can also accept other divalent metal cations, such as Mn(2+) or Ca(2+).</text>
</comment>
<evidence type="ECO:0000256" key="7">
    <source>
        <dbReference type="ARBA" id="ARBA00022842"/>
    </source>
</evidence>
<dbReference type="InterPro" id="IPR013506">
    <property type="entry name" value="Topo_IIA_bsu_dom2"/>
</dbReference>
<dbReference type="InterPro" id="IPR013760">
    <property type="entry name" value="Topo_IIA-like_dom_sf"/>
</dbReference>
<dbReference type="InterPro" id="IPR000565">
    <property type="entry name" value="Topo_IIA_B"/>
</dbReference>
<dbReference type="PRINTS" id="PR00418">
    <property type="entry name" value="TPI2FAMILY"/>
</dbReference>
<comment type="similarity">
    <text evidence="2 11">Belongs to the type II topoisomerase GyrB family.</text>
</comment>
<dbReference type="PANTHER" id="PTHR45866:SF1">
    <property type="entry name" value="DNA GYRASE SUBUNIT B, MITOCHONDRIAL"/>
    <property type="match status" value="1"/>
</dbReference>
<comment type="caution">
    <text evidence="13">The sequence shown here is derived from an EMBL/GenBank/DDBJ whole genome shotgun (WGS) entry which is preliminary data.</text>
</comment>
<dbReference type="Gene3D" id="3.30.565.10">
    <property type="entry name" value="Histidine kinase-like ATPase, C-terminal domain"/>
    <property type="match status" value="1"/>
</dbReference>
<keyword evidence="9" id="KW-0238">DNA-binding</keyword>
<keyword evidence="7 11" id="KW-0460">Magnesium</keyword>
<evidence type="ECO:0000313" key="14">
    <source>
        <dbReference type="Proteomes" id="UP001501671"/>
    </source>
</evidence>
<dbReference type="HAMAP" id="MF_01898">
    <property type="entry name" value="GyrB"/>
    <property type="match status" value="1"/>
</dbReference>
<dbReference type="PROSITE" id="PS00177">
    <property type="entry name" value="TOPOISOMERASE_II"/>
    <property type="match status" value="1"/>
</dbReference>
<dbReference type="SUPFAM" id="SSF54211">
    <property type="entry name" value="Ribosomal protein S5 domain 2-like"/>
    <property type="match status" value="1"/>
</dbReference>
<dbReference type="InterPro" id="IPR036890">
    <property type="entry name" value="HATPase_C_sf"/>
</dbReference>
<gene>
    <name evidence="11 13" type="primary">gyrB</name>
    <name evidence="13" type="ORF">GCM10023144_24120</name>
</gene>
<keyword evidence="4 11" id="KW-0479">Metal-binding</keyword>
<dbReference type="InterPro" id="IPR034160">
    <property type="entry name" value="TOPRIM_GyrB"/>
</dbReference>
<name>A0ABP8H1U8_9BURK</name>
<keyword evidence="5 11" id="KW-0547">Nucleotide-binding</keyword>
<comment type="subunit">
    <text evidence="11">Heterotetramer, composed of two GyrA and two GyrB chains. In the heterotetramer, GyrA contains the active site tyrosine that forms a transient covalent intermediate with DNA, while GyrB binds cofactors and catalyzes ATP hydrolysis.</text>
</comment>
<dbReference type="Gene3D" id="3.30.230.10">
    <property type="match status" value="1"/>
</dbReference>
<feature type="binding site" evidence="11">
    <location>
        <position position="533"/>
    </location>
    <ligand>
        <name>Mg(2+)</name>
        <dbReference type="ChEBI" id="CHEBI:18420"/>
        <label>2</label>
    </ligand>
</feature>
<dbReference type="Pfam" id="PF21249">
    <property type="entry name" value="GyrB_hook"/>
    <property type="match status" value="1"/>
</dbReference>
<dbReference type="NCBIfam" id="TIGR01059">
    <property type="entry name" value="gyrB"/>
    <property type="match status" value="1"/>
</dbReference>
<dbReference type="InterPro" id="IPR001241">
    <property type="entry name" value="Topo_IIA"/>
</dbReference>
<dbReference type="Pfam" id="PF02518">
    <property type="entry name" value="HATPase_c"/>
    <property type="match status" value="1"/>
</dbReference>
<protein>
    <recommendedName>
        <fullName evidence="11">DNA gyrase subunit B</fullName>
        <ecNumber evidence="11">5.6.2.2</ecNumber>
    </recommendedName>
</protein>
<dbReference type="EMBL" id="BAABFO010000010">
    <property type="protein sequence ID" value="GAA4333151.1"/>
    <property type="molecule type" value="Genomic_DNA"/>
</dbReference>
<dbReference type="EC" id="5.6.2.2" evidence="11"/>
<evidence type="ECO:0000256" key="2">
    <source>
        <dbReference type="ARBA" id="ARBA00010708"/>
    </source>
</evidence>
<evidence type="ECO:0000256" key="9">
    <source>
        <dbReference type="ARBA" id="ARBA00023125"/>
    </source>
</evidence>
<dbReference type="PROSITE" id="PS50880">
    <property type="entry name" value="TOPRIM"/>
    <property type="match status" value="1"/>
</dbReference>
<dbReference type="InterPro" id="IPR041423">
    <property type="entry name" value="GyrB_insert"/>
</dbReference>
<evidence type="ECO:0000256" key="8">
    <source>
        <dbReference type="ARBA" id="ARBA00023029"/>
    </source>
</evidence>
<dbReference type="CDD" id="cd16928">
    <property type="entry name" value="HATPase_GyrB-like"/>
    <property type="match status" value="1"/>
</dbReference>
<dbReference type="CDD" id="cd03366">
    <property type="entry name" value="TOPRIM_TopoIIA_GyrB"/>
    <property type="match status" value="1"/>
</dbReference>
<comment type="subcellular location">
    <subcellularLocation>
        <location evidence="11">Cytoplasm</location>
    </subcellularLocation>
</comment>
<dbReference type="SUPFAM" id="SSF56719">
    <property type="entry name" value="Type II DNA topoisomerase"/>
    <property type="match status" value="1"/>
</dbReference>
<evidence type="ECO:0000256" key="3">
    <source>
        <dbReference type="ARBA" id="ARBA00022490"/>
    </source>
</evidence>
<comment type="function">
    <text evidence="11">A type II topoisomerase that negatively supercoils closed circular double-stranded (ds) DNA in an ATP-dependent manner to modulate DNA topology and maintain chromosomes in an underwound state. Negative supercoiling favors strand separation, and DNA replication, transcription, recombination and repair, all of which involve strand separation. Also able to catalyze the interconversion of other topological isomers of dsDNA rings, including catenanes and knotted rings. Type II topoisomerases break and join 2 DNA strands simultaneously in an ATP-dependent manner.</text>
</comment>
<dbReference type="Pfam" id="PF01751">
    <property type="entry name" value="Toprim"/>
    <property type="match status" value="1"/>
</dbReference>
<dbReference type="PANTHER" id="PTHR45866">
    <property type="entry name" value="DNA GYRASE/TOPOISOMERASE SUBUNIT B"/>
    <property type="match status" value="1"/>
</dbReference>
<feature type="site" description="Interaction with DNA" evidence="11">
    <location>
        <position position="485"/>
    </location>
</feature>
<feature type="domain" description="Toprim" evidence="12">
    <location>
        <begin position="451"/>
        <end position="566"/>
    </location>
</feature>
<dbReference type="InterPro" id="IPR003594">
    <property type="entry name" value="HATPase_dom"/>
</dbReference>
<keyword evidence="6 11" id="KW-0067">ATP-binding</keyword>
<dbReference type="NCBIfam" id="NF011501">
    <property type="entry name" value="PRK14939.1"/>
    <property type="match status" value="1"/>
</dbReference>
<evidence type="ECO:0000259" key="12">
    <source>
        <dbReference type="PROSITE" id="PS50880"/>
    </source>
</evidence>
<keyword evidence="3 11" id="KW-0963">Cytoplasm</keyword>
<evidence type="ECO:0000256" key="10">
    <source>
        <dbReference type="ARBA" id="ARBA00023235"/>
    </source>
</evidence>
<dbReference type="InterPro" id="IPR002288">
    <property type="entry name" value="DNA_gyrase_B_C"/>
</dbReference>
<dbReference type="InterPro" id="IPR013759">
    <property type="entry name" value="Topo_IIA_B_C"/>
</dbReference>
<sequence length="837" mass="92465">MTEQNTSNDPGYVAQGNVPAAIDAHAPGASDAYGADSIKMLKGLEAVRKRPGMYIGDTSDGTGLHHMVFEVVDNAIDEALAGHCDEIVVTIHTDNSISVTDNGRGIPTDVHKDDEFQRSAAEIVMTELHAGGKFDQNSYKVSGGLHGVGVSCVNALSEWLRLTIRRNGKVHFMEFRRGERVEPLKVVGDTDKRGTEVHFLADAAIFHQVEFHYEILSKRLRELSFLNNGVKIKLVDQRQGKEEDFAFSGGVKGFVDYINRSKTVLHPNVFAVATESSAGGVPVGVEVAMQWNDSYTENVLCFTNNIPQRDGGTHLTGLRAAMTRVLNKYIDENELAKKAKVETTGDDMREGLTCVLSVKVPEPKFSSQTKDKLVSSEVRPAVEDAVARSLDTWLQERPNDAKALCAKIVEAARAREAARKAREMTRRKGVLEGAGLPGKLADCQEKDPALSEIYIVEGDSAGGSAKQGRDRKFQAILPLRGKVLNVEKARFDKLISSEQIATLITALGTSIGPTDFNIDKLRYHRIIIMTDADVDGAHIRTLLLTFFYRQMPQLVERGHIYIAQPPLYKVKVGRDERYLKDDAEETAFMLQLALKDAKLYRNATEEPIVGDALAELARLYNLADAVIARLSKQIDERSLSAIVQGLEIDLGDEAAAEASAQRLMAVLEDPQLPGAVKVFAKYDEATEKRYIEVHRNHHGNIRVSVIDAAFVTGSDYAVLRNSAKTFQGLIGEGGKIVRGEGDRQREAPVGEFRDAMQWLRAEAERSVSKQRYKGLGEMNPEQLWETTMDPTVRRLMKVQIEDAISADEIFTTLMGDHVEPRRAFIETHALMAGNIDV</sequence>
<dbReference type="InterPro" id="IPR049353">
    <property type="entry name" value="GyrB_hook"/>
</dbReference>
<keyword evidence="14" id="KW-1185">Reference proteome</keyword>
<dbReference type="Gene3D" id="3.40.50.670">
    <property type="match status" value="2"/>
</dbReference>
<comment type="catalytic activity">
    <reaction evidence="1 11">
        <text>ATP-dependent breakage, passage and rejoining of double-stranded DNA.</text>
        <dbReference type="EC" id="5.6.2.2"/>
    </reaction>
</comment>
<dbReference type="InterPro" id="IPR020568">
    <property type="entry name" value="Ribosomal_Su5_D2-typ_SF"/>
</dbReference>
<dbReference type="Pfam" id="PF00204">
    <property type="entry name" value="DNA_gyraseB"/>
    <property type="match status" value="1"/>
</dbReference>
<dbReference type="InterPro" id="IPR014721">
    <property type="entry name" value="Ribsml_uS5_D2-typ_fold_subgr"/>
</dbReference>
<evidence type="ECO:0000256" key="1">
    <source>
        <dbReference type="ARBA" id="ARBA00000185"/>
    </source>
</evidence>
<organism evidence="13 14">
    <name type="scientific">Pigmentiphaga soli</name>
    <dbReference type="NCBI Taxonomy" id="1007095"/>
    <lineage>
        <taxon>Bacteria</taxon>
        <taxon>Pseudomonadati</taxon>
        <taxon>Pseudomonadota</taxon>
        <taxon>Betaproteobacteria</taxon>
        <taxon>Burkholderiales</taxon>
        <taxon>Alcaligenaceae</taxon>
        <taxon>Pigmentiphaga</taxon>
    </lineage>
</organism>
<reference evidence="14" key="1">
    <citation type="journal article" date="2019" name="Int. J. Syst. Evol. Microbiol.">
        <title>The Global Catalogue of Microorganisms (GCM) 10K type strain sequencing project: providing services to taxonomists for standard genome sequencing and annotation.</title>
        <authorList>
            <consortium name="The Broad Institute Genomics Platform"/>
            <consortium name="The Broad Institute Genome Sequencing Center for Infectious Disease"/>
            <person name="Wu L."/>
            <person name="Ma J."/>
        </authorList>
    </citation>
    <scope>NUCLEOTIDE SEQUENCE [LARGE SCALE GENOMIC DNA]</scope>
    <source>
        <strain evidence="14">JCM 17666</strain>
    </source>
</reference>
<feature type="binding site" evidence="11">
    <location>
        <position position="457"/>
    </location>
    <ligand>
        <name>Mg(2+)</name>
        <dbReference type="ChEBI" id="CHEBI:18420"/>
        <label>1</label>
        <note>catalytic</note>
    </ligand>
</feature>
<feature type="binding site" evidence="11">
    <location>
        <position position="531"/>
    </location>
    <ligand>
        <name>Mg(2+)</name>
        <dbReference type="ChEBI" id="CHEBI:18420"/>
        <label>1</label>
        <note>catalytic</note>
    </ligand>
</feature>
<evidence type="ECO:0000256" key="6">
    <source>
        <dbReference type="ARBA" id="ARBA00022840"/>
    </source>
</evidence>
<dbReference type="Proteomes" id="UP001501671">
    <property type="component" value="Unassembled WGS sequence"/>
</dbReference>
<feature type="binding site" evidence="11">
    <location>
        <position position="531"/>
    </location>
    <ligand>
        <name>Mg(2+)</name>
        <dbReference type="ChEBI" id="CHEBI:18420"/>
        <label>2</label>
    </ligand>
</feature>
<dbReference type="Pfam" id="PF18053">
    <property type="entry name" value="GyrB_insert"/>
    <property type="match status" value="1"/>
</dbReference>
<evidence type="ECO:0000256" key="5">
    <source>
        <dbReference type="ARBA" id="ARBA00022741"/>
    </source>
</evidence>
<dbReference type="NCBIfam" id="NF004189">
    <property type="entry name" value="PRK05644.1"/>
    <property type="match status" value="1"/>
</dbReference>
<feature type="site" description="Interaction with DNA" evidence="11">
    <location>
        <position position="482"/>
    </location>
</feature>
<accession>A0ABP8H1U8</accession>
<evidence type="ECO:0000256" key="4">
    <source>
        <dbReference type="ARBA" id="ARBA00022723"/>
    </source>
</evidence>
<dbReference type="InterPro" id="IPR006171">
    <property type="entry name" value="TOPRIM_dom"/>
</dbReference>
<proteinExistence type="inferred from homology"/>
<dbReference type="PRINTS" id="PR01159">
    <property type="entry name" value="DNAGYRASEB"/>
</dbReference>